<dbReference type="InterPro" id="IPR051940">
    <property type="entry name" value="Chitin_bind-dev_reg"/>
</dbReference>
<feature type="domain" description="Chitin-binding type-2" evidence="7">
    <location>
        <begin position="160"/>
        <end position="221"/>
    </location>
</feature>
<reference evidence="8 9" key="1">
    <citation type="journal article" date="2021" name="Elife">
        <title>Chloroplast acquisition without the gene transfer in kleptoplastic sea slugs, Plakobranchus ocellatus.</title>
        <authorList>
            <person name="Maeda T."/>
            <person name="Takahashi S."/>
            <person name="Yoshida T."/>
            <person name="Shimamura S."/>
            <person name="Takaki Y."/>
            <person name="Nagai Y."/>
            <person name="Toyoda A."/>
            <person name="Suzuki Y."/>
            <person name="Arimoto A."/>
            <person name="Ishii H."/>
            <person name="Satoh N."/>
            <person name="Nishiyama T."/>
            <person name="Hasebe M."/>
            <person name="Maruyama T."/>
            <person name="Minagawa J."/>
            <person name="Obokata J."/>
            <person name="Shigenobu S."/>
        </authorList>
    </citation>
    <scope>NUCLEOTIDE SEQUENCE [LARGE SCALE GENOMIC DNA]</scope>
</reference>
<comment type="caution">
    <text evidence="8">The sequence shown here is derived from an EMBL/GenBank/DDBJ whole genome shotgun (WGS) entry which is preliminary data.</text>
</comment>
<feature type="domain" description="Chitin-binding type-2" evidence="7">
    <location>
        <begin position="227"/>
        <end position="288"/>
    </location>
</feature>
<dbReference type="Gene3D" id="2.170.140.10">
    <property type="entry name" value="Chitin binding domain"/>
    <property type="match status" value="4"/>
</dbReference>
<accession>A0AAV4D2E8</accession>
<dbReference type="InterPro" id="IPR036508">
    <property type="entry name" value="Chitin-bd_dom_sf"/>
</dbReference>
<sequence>MDLRMTTLLAAILCVVATAPNPHEAKNLCPQGLNAPLLLYGDPDNCTQYFICAHGRNHLISCPDGKHFSNVSKVCVPPHSYFDTCAPNLHEAKNLCPQGINAPLFLYGDPDNCTQYFFCVQGRNNPRSCPEGKHFNNVSKVCVPAHSHFDTCVPNPYEAKNLCPQDPNALAFLYGDPDNCTQYFFCVQGRNNLRSCPDGKHFSNVSKTCVPPHSHFDSCAPNPYQAKNLCPQGPNATEFVYADPDDCTRYFTCAHGRNHPGSCPHGKRFSNVYKTCVTSYSYFDTCAQENALKECENGYKGLIAHPTICHRYYNCTKIYRHPQSFLGPYDRECDFPKVFDVLRQECLPFKQAFCGLNRTAGKNGCDYVQNLCPVSHCVPCSIMFTNCDGLADGYHRHRVGGFPRQYMLCEDERVLQEAYCSPATFFLPRLARCIPWPYFSSDCADDEIFSPVLRKCISDKYYNDGCSLSQFYSSTENKCLSYDHFEDK</sequence>
<feature type="domain" description="Chitin-binding type-2" evidence="7">
    <location>
        <begin position="26"/>
        <end position="87"/>
    </location>
</feature>
<feature type="domain" description="Chitin-binding type-2" evidence="7">
    <location>
        <begin position="93"/>
        <end position="154"/>
    </location>
</feature>
<keyword evidence="2 6" id="KW-0732">Signal</keyword>
<feature type="chain" id="PRO_5043618520" evidence="6">
    <location>
        <begin position="26"/>
        <end position="488"/>
    </location>
</feature>
<keyword evidence="1" id="KW-0147">Chitin-binding</keyword>
<proteinExistence type="predicted"/>
<keyword evidence="4" id="KW-1015">Disulfide bond</keyword>
<feature type="domain" description="Chitin-binding type-2" evidence="7">
    <location>
        <begin position="292"/>
        <end position="356"/>
    </location>
</feature>
<feature type="signal peptide" evidence="6">
    <location>
        <begin position="1"/>
        <end position="25"/>
    </location>
</feature>
<protein>
    <submittedName>
        <fullName evidence="8">Peritrophin-48</fullName>
    </submittedName>
</protein>
<evidence type="ECO:0000256" key="1">
    <source>
        <dbReference type="ARBA" id="ARBA00022669"/>
    </source>
</evidence>
<dbReference type="Pfam" id="PF01607">
    <property type="entry name" value="CBM_14"/>
    <property type="match status" value="4"/>
</dbReference>
<dbReference type="PANTHER" id="PTHR23301:SF0">
    <property type="entry name" value="CHITIN-BINDING TYPE-2 DOMAIN-CONTAINING PROTEIN-RELATED"/>
    <property type="match status" value="1"/>
</dbReference>
<evidence type="ECO:0000259" key="7">
    <source>
        <dbReference type="PROSITE" id="PS50940"/>
    </source>
</evidence>
<evidence type="ECO:0000256" key="3">
    <source>
        <dbReference type="ARBA" id="ARBA00022737"/>
    </source>
</evidence>
<evidence type="ECO:0000256" key="4">
    <source>
        <dbReference type="ARBA" id="ARBA00023157"/>
    </source>
</evidence>
<organism evidence="8 9">
    <name type="scientific">Plakobranchus ocellatus</name>
    <dbReference type="NCBI Taxonomy" id="259542"/>
    <lineage>
        <taxon>Eukaryota</taxon>
        <taxon>Metazoa</taxon>
        <taxon>Spiralia</taxon>
        <taxon>Lophotrochozoa</taxon>
        <taxon>Mollusca</taxon>
        <taxon>Gastropoda</taxon>
        <taxon>Heterobranchia</taxon>
        <taxon>Euthyneura</taxon>
        <taxon>Panpulmonata</taxon>
        <taxon>Sacoglossa</taxon>
        <taxon>Placobranchoidea</taxon>
        <taxon>Plakobranchidae</taxon>
        <taxon>Plakobranchus</taxon>
    </lineage>
</organism>
<dbReference type="PROSITE" id="PS50940">
    <property type="entry name" value="CHIT_BIND_II"/>
    <property type="match status" value="5"/>
</dbReference>
<evidence type="ECO:0000256" key="2">
    <source>
        <dbReference type="ARBA" id="ARBA00022729"/>
    </source>
</evidence>
<keyword evidence="9" id="KW-1185">Reference proteome</keyword>
<dbReference type="SUPFAM" id="SSF57625">
    <property type="entry name" value="Invertebrate chitin-binding proteins"/>
    <property type="match status" value="5"/>
</dbReference>
<evidence type="ECO:0000256" key="6">
    <source>
        <dbReference type="SAM" id="SignalP"/>
    </source>
</evidence>
<evidence type="ECO:0000313" key="9">
    <source>
        <dbReference type="Proteomes" id="UP000735302"/>
    </source>
</evidence>
<keyword evidence="5" id="KW-0325">Glycoprotein</keyword>
<dbReference type="PANTHER" id="PTHR23301">
    <property type="entry name" value="CHITIN BINDING PERITROPHIN-A"/>
    <property type="match status" value="1"/>
</dbReference>
<dbReference type="GO" id="GO:0005576">
    <property type="term" value="C:extracellular region"/>
    <property type="evidence" value="ECO:0007669"/>
    <property type="project" value="InterPro"/>
</dbReference>
<dbReference type="EMBL" id="BLXT01007309">
    <property type="protein sequence ID" value="GFO38240.1"/>
    <property type="molecule type" value="Genomic_DNA"/>
</dbReference>
<gene>
    <name evidence="8" type="ORF">PoB_006474500</name>
</gene>
<evidence type="ECO:0000313" key="8">
    <source>
        <dbReference type="EMBL" id="GFO38240.1"/>
    </source>
</evidence>
<dbReference type="GO" id="GO:0008061">
    <property type="term" value="F:chitin binding"/>
    <property type="evidence" value="ECO:0007669"/>
    <property type="project" value="UniProtKB-KW"/>
</dbReference>
<dbReference type="AlphaFoldDB" id="A0AAV4D2E8"/>
<keyword evidence="3" id="KW-0677">Repeat</keyword>
<dbReference type="SMART" id="SM00494">
    <property type="entry name" value="ChtBD2"/>
    <property type="match status" value="5"/>
</dbReference>
<dbReference type="InterPro" id="IPR002557">
    <property type="entry name" value="Chitin-bd_dom"/>
</dbReference>
<dbReference type="Proteomes" id="UP000735302">
    <property type="component" value="Unassembled WGS sequence"/>
</dbReference>
<name>A0AAV4D2E8_9GAST</name>
<evidence type="ECO:0000256" key="5">
    <source>
        <dbReference type="ARBA" id="ARBA00023180"/>
    </source>
</evidence>